<evidence type="ECO:0000313" key="5">
    <source>
        <dbReference type="EMBL" id="THV55304.1"/>
    </source>
</evidence>
<feature type="domain" description="Fe2OG dioxygenase" evidence="4">
    <location>
        <begin position="525"/>
        <end position="646"/>
    </location>
</feature>
<dbReference type="PROSITE" id="PS50405">
    <property type="entry name" value="GST_CTER"/>
    <property type="match status" value="1"/>
</dbReference>
<protein>
    <recommendedName>
        <fullName evidence="7">Fe2OG dioxygenase domain-containing protein</fullName>
    </recommendedName>
</protein>
<dbReference type="CDD" id="cd00431">
    <property type="entry name" value="cysteine_hydrolases"/>
    <property type="match status" value="1"/>
</dbReference>
<dbReference type="Pfam" id="PF13532">
    <property type="entry name" value="2OG-FeII_Oxy_2"/>
    <property type="match status" value="1"/>
</dbReference>
<feature type="region of interest" description="Disordered" evidence="2">
    <location>
        <begin position="87"/>
        <end position="118"/>
    </location>
</feature>
<feature type="compositionally biased region" description="Basic and acidic residues" evidence="2">
    <location>
        <begin position="416"/>
        <end position="425"/>
    </location>
</feature>
<dbReference type="Gene3D" id="2.60.120.590">
    <property type="entry name" value="Alpha-ketoglutarate-dependent dioxygenase AlkB-like"/>
    <property type="match status" value="1"/>
</dbReference>
<feature type="compositionally biased region" description="Basic and acidic residues" evidence="2">
    <location>
        <begin position="270"/>
        <end position="280"/>
    </location>
</feature>
<feature type="domain" description="GST C-terminal" evidence="3">
    <location>
        <begin position="784"/>
        <end position="914"/>
    </location>
</feature>
<dbReference type="Gene3D" id="3.40.50.850">
    <property type="entry name" value="Isochorismatase-like"/>
    <property type="match status" value="1"/>
</dbReference>
<evidence type="ECO:0008006" key="7">
    <source>
        <dbReference type="Google" id="ProtNLM"/>
    </source>
</evidence>
<dbReference type="Pfam" id="PF24470">
    <property type="entry name" value="Thiored_Isochorism"/>
    <property type="match status" value="1"/>
</dbReference>
<comment type="similarity">
    <text evidence="1">Belongs to the isochorismatase family.</text>
</comment>
<dbReference type="InterPro" id="IPR057088">
    <property type="entry name" value="GLRG_09195_Thiored"/>
</dbReference>
<gene>
    <name evidence="5" type="ORF">BGAL_0010g00230</name>
</gene>
<dbReference type="Pfam" id="PF00857">
    <property type="entry name" value="Isochorismatase"/>
    <property type="match status" value="1"/>
</dbReference>
<dbReference type="InterPro" id="IPR037151">
    <property type="entry name" value="AlkB-like_sf"/>
</dbReference>
<evidence type="ECO:0000259" key="3">
    <source>
        <dbReference type="PROSITE" id="PS50405"/>
    </source>
</evidence>
<proteinExistence type="inferred from homology"/>
<dbReference type="Gene3D" id="1.20.1050.10">
    <property type="match status" value="1"/>
</dbReference>
<feature type="region of interest" description="Disordered" evidence="2">
    <location>
        <begin position="257"/>
        <end position="425"/>
    </location>
</feature>
<evidence type="ECO:0000259" key="4">
    <source>
        <dbReference type="PROSITE" id="PS51471"/>
    </source>
</evidence>
<dbReference type="SUPFAM" id="SSF47616">
    <property type="entry name" value="GST C-terminal domain-like"/>
    <property type="match status" value="1"/>
</dbReference>
<dbReference type="CDD" id="cd00299">
    <property type="entry name" value="GST_C_family"/>
    <property type="match status" value="1"/>
</dbReference>
<feature type="region of interest" description="Disordered" evidence="2">
    <location>
        <begin position="928"/>
        <end position="952"/>
    </location>
</feature>
<comment type="caution">
    <text evidence="5">The sequence shown here is derived from an EMBL/GenBank/DDBJ whole genome shotgun (WGS) entry which is preliminary data.</text>
</comment>
<evidence type="ECO:0000256" key="2">
    <source>
        <dbReference type="SAM" id="MobiDB-lite"/>
    </source>
</evidence>
<dbReference type="PROSITE" id="PS51471">
    <property type="entry name" value="FE2OG_OXY"/>
    <property type="match status" value="1"/>
</dbReference>
<dbReference type="PANTHER" id="PTHR31212:SF5">
    <property type="entry name" value="ISOCHORISMATASE FAMILY PROTEIN FAMILY (AFU_ORTHOLOGUE AFUA_3G14500)"/>
    <property type="match status" value="1"/>
</dbReference>
<dbReference type="InterPro" id="IPR032854">
    <property type="entry name" value="ALKBH3"/>
</dbReference>
<accession>A0A4S8RNG5</accession>
<dbReference type="Proteomes" id="UP000308671">
    <property type="component" value="Unassembled WGS sequence"/>
</dbReference>
<dbReference type="InterPro" id="IPR027450">
    <property type="entry name" value="AlkB-like"/>
</dbReference>
<feature type="compositionally biased region" description="Basic residues" evidence="2">
    <location>
        <begin position="342"/>
        <end position="356"/>
    </location>
</feature>
<reference evidence="5 6" key="1">
    <citation type="submission" date="2017-12" db="EMBL/GenBank/DDBJ databases">
        <title>Comparative genomics of Botrytis spp.</title>
        <authorList>
            <person name="Valero-Jimenez C.A."/>
            <person name="Tapia P."/>
            <person name="Veloso J."/>
            <person name="Silva-Moreno E."/>
            <person name="Staats M."/>
            <person name="Valdes J.H."/>
            <person name="Van Kan J.A.L."/>
        </authorList>
    </citation>
    <scope>NUCLEOTIDE SEQUENCE [LARGE SCALE GENOMIC DNA]</scope>
    <source>
        <strain evidence="5 6">MUCL435</strain>
    </source>
</reference>
<dbReference type="InterPro" id="IPR036380">
    <property type="entry name" value="Isochorismatase-like_sf"/>
</dbReference>
<dbReference type="SUPFAM" id="SSF52499">
    <property type="entry name" value="Isochorismatase-like hydrolases"/>
    <property type="match status" value="1"/>
</dbReference>
<dbReference type="InterPro" id="IPR005123">
    <property type="entry name" value="Oxoglu/Fe-dep_dioxygenase_dom"/>
</dbReference>
<dbReference type="AlphaFoldDB" id="A0A4S8RNG5"/>
<dbReference type="InterPro" id="IPR000868">
    <property type="entry name" value="Isochorismatase-like_dom"/>
</dbReference>
<dbReference type="PANTHER" id="PTHR31212">
    <property type="entry name" value="ALPHA-KETOGLUTARATE-DEPENDENT DIOXYGENASE ALKB HOMOLOG 3"/>
    <property type="match status" value="1"/>
</dbReference>
<dbReference type="InterPro" id="IPR010987">
    <property type="entry name" value="Glutathione-S-Trfase_C-like"/>
</dbReference>
<dbReference type="SUPFAM" id="SSF51197">
    <property type="entry name" value="Clavaminate synthase-like"/>
    <property type="match status" value="1"/>
</dbReference>
<dbReference type="OrthoDB" id="445341at2759"/>
<dbReference type="GO" id="GO:0006307">
    <property type="term" value="P:DNA alkylation repair"/>
    <property type="evidence" value="ECO:0007669"/>
    <property type="project" value="InterPro"/>
</dbReference>
<dbReference type="InterPro" id="IPR036282">
    <property type="entry name" value="Glutathione-S-Trfase_C_sf"/>
</dbReference>
<evidence type="ECO:0000313" key="6">
    <source>
        <dbReference type="Proteomes" id="UP000308671"/>
    </source>
</evidence>
<evidence type="ECO:0000256" key="1">
    <source>
        <dbReference type="ARBA" id="ARBA00006336"/>
    </source>
</evidence>
<sequence>MFEIDEQTIPFIRTRQALLLLDLQNDFIGEESLLPVETPPSYVDNIKNLIEPFRPSGDIIWICSITTEGVSRIVNQPHNDSEVIITDNELPRRRRDEVTPESDPVSNEESKPSVVSTEGDAAEAFLTVQCEGKSRMLIPHSRGSAISDAFAPISTKDLVFNKTYYSAFKDGSLVQKLRGKFVTEIYIAGALTNVSVFATAMDAARHGYAITIIEDCLGYRSKAKHEEALRQLRAYTGCDVISSGDLIECLQKQKKVAERRTTSSKKSRPKPREPQPKESRNTGIENLMGNLKLEAEDPQVTTVKAPSTAAIEDDFETTSQLLRSQIRRAKPPAELEAEAKKREKVKSKVKSRRHTVKPVEVEDPSIPSKQRSLASPKIPSPDSSNSPNLAEVALPSSKLPTIEKGELQPKPSSKKKSLDEMPKDEDNALTDRAAICEGDTTVIQNLLPDTLASGIFEKIRDEVLWQKMGHQGGEVPRLVAVQGQIEEDGSTPIYRHPADESPALLSFSPTVETIKKVVEKRLGHSLNHVLIQFYRDGNDNISEHSDKTLDIIPNTFIANVSLGAQRTMVFRTKKPVKNAVCAESQSAPRESCRAALPHNSLCKMGLETNKKWLHGIRPDKRMASEKSKAELAYDCGRISLTFRHIGTYLDKNQQKIWGQGATAKRKEDAVQIINGDTPQTQEMLQAFGKENHDSNFDWQEIYGKGFDILHMSNHKKLFLSGDPIADHRVKFMLNHYDIRWIEATISPPFHWKQEDLEVDDSLVPETPVIKFIDNDHDRTTVEGCMPIMFYIEAIYKPSQDYKSPGHFARHYTRFEEANTLLKIWRTVPFSVKPFRAELAKWDAYAKEAKYIAGDEIGLADFAIMPVFESVSKVWGDRMAHENLAAYWKMMVQTESFWKVLPNENLEALQDQAKICAVRQKLNALDNKALQEEDSEDHSSLAAEEEEKGKSKIKSKEIEELLDAISRL</sequence>
<dbReference type="GO" id="GO:0051213">
    <property type="term" value="F:dioxygenase activity"/>
    <property type="evidence" value="ECO:0007669"/>
    <property type="project" value="InterPro"/>
</dbReference>
<organism evidence="5 6">
    <name type="scientific">Botrytis galanthina</name>
    <dbReference type="NCBI Taxonomy" id="278940"/>
    <lineage>
        <taxon>Eukaryota</taxon>
        <taxon>Fungi</taxon>
        <taxon>Dikarya</taxon>
        <taxon>Ascomycota</taxon>
        <taxon>Pezizomycotina</taxon>
        <taxon>Leotiomycetes</taxon>
        <taxon>Helotiales</taxon>
        <taxon>Sclerotiniaceae</taxon>
        <taxon>Botrytis</taxon>
    </lineage>
</organism>
<name>A0A4S8RNG5_9HELO</name>
<feature type="compositionally biased region" description="Basic and acidic residues" evidence="2">
    <location>
        <begin position="89"/>
        <end position="98"/>
    </location>
</feature>
<dbReference type="EMBL" id="PQXL01000010">
    <property type="protein sequence ID" value="THV55304.1"/>
    <property type="molecule type" value="Genomic_DNA"/>
</dbReference>
<feature type="compositionally biased region" description="Basic and acidic residues" evidence="2">
    <location>
        <begin position="331"/>
        <end position="341"/>
    </location>
</feature>
<keyword evidence="6" id="KW-1185">Reference proteome</keyword>